<keyword evidence="2" id="KW-0732">Signal</keyword>
<dbReference type="Pfam" id="PF13670">
    <property type="entry name" value="PepSY_2"/>
    <property type="match status" value="1"/>
</dbReference>
<name>A0A845M6H8_9RHOB</name>
<evidence type="ECO:0000313" key="4">
    <source>
        <dbReference type="EMBL" id="MZR14852.1"/>
    </source>
</evidence>
<sequence>MKRFASMTAIALLATTPAVTALAQDDARAELNQEVYAEGMAELTGDGYDVETVRQDDEGSLTFMARNETNGRILIMDDDGDVVSDTMTDLDASTRIEFEGEDNDDGEASVMVGADTGIDVEADGENDGTDDESSASVNIGSDTSIGIEADGDDGDDSASLGIDAGVDLGISADSDS</sequence>
<evidence type="ECO:0000256" key="2">
    <source>
        <dbReference type="SAM" id="SignalP"/>
    </source>
</evidence>
<evidence type="ECO:0000313" key="5">
    <source>
        <dbReference type="Proteomes" id="UP000467322"/>
    </source>
</evidence>
<feature type="region of interest" description="Disordered" evidence="1">
    <location>
        <begin position="119"/>
        <end position="176"/>
    </location>
</feature>
<protein>
    <recommendedName>
        <fullName evidence="3">PepSY domain-containing protein</fullName>
    </recommendedName>
</protein>
<dbReference type="Proteomes" id="UP000467322">
    <property type="component" value="Unassembled WGS sequence"/>
</dbReference>
<comment type="caution">
    <text evidence="4">The sequence shown here is derived from an EMBL/GenBank/DDBJ whole genome shotgun (WGS) entry which is preliminary data.</text>
</comment>
<reference evidence="4 5" key="1">
    <citation type="submission" date="2019-12" db="EMBL/GenBank/DDBJ databases">
        <title>Maritimibacter sp. nov. sp. isolated from sea sand.</title>
        <authorList>
            <person name="Kim J."/>
            <person name="Jeong S.E."/>
            <person name="Jung H.S."/>
            <person name="Jeon C.O."/>
        </authorList>
    </citation>
    <scope>NUCLEOTIDE SEQUENCE [LARGE SCALE GENOMIC DNA]</scope>
    <source>
        <strain evidence="4 5">DP07</strain>
    </source>
</reference>
<accession>A0A845M6H8</accession>
<feature type="compositionally biased region" description="Acidic residues" evidence="1">
    <location>
        <begin position="119"/>
        <end position="133"/>
    </location>
</feature>
<feature type="chain" id="PRO_5033063077" description="PepSY domain-containing protein" evidence="2">
    <location>
        <begin position="24"/>
        <end position="176"/>
    </location>
</feature>
<dbReference type="InterPro" id="IPR025711">
    <property type="entry name" value="PepSY"/>
</dbReference>
<dbReference type="AlphaFoldDB" id="A0A845M6H8"/>
<gene>
    <name evidence="4" type="ORF">GQE99_17660</name>
</gene>
<proteinExistence type="predicted"/>
<dbReference type="RefSeq" id="WP_161352991.1">
    <property type="nucleotide sequence ID" value="NZ_WTUX01000019.1"/>
</dbReference>
<feature type="domain" description="PepSY" evidence="3">
    <location>
        <begin position="8"/>
        <end position="72"/>
    </location>
</feature>
<dbReference type="EMBL" id="WTUX01000019">
    <property type="protein sequence ID" value="MZR14852.1"/>
    <property type="molecule type" value="Genomic_DNA"/>
</dbReference>
<feature type="compositionally biased region" description="Polar residues" evidence="1">
    <location>
        <begin position="134"/>
        <end position="143"/>
    </location>
</feature>
<evidence type="ECO:0000259" key="3">
    <source>
        <dbReference type="Pfam" id="PF13670"/>
    </source>
</evidence>
<evidence type="ECO:0000256" key="1">
    <source>
        <dbReference type="SAM" id="MobiDB-lite"/>
    </source>
</evidence>
<keyword evidence="5" id="KW-1185">Reference proteome</keyword>
<organism evidence="4 5">
    <name type="scientific">Maritimibacter harenae</name>
    <dbReference type="NCBI Taxonomy" id="2606218"/>
    <lineage>
        <taxon>Bacteria</taxon>
        <taxon>Pseudomonadati</taxon>
        <taxon>Pseudomonadota</taxon>
        <taxon>Alphaproteobacteria</taxon>
        <taxon>Rhodobacterales</taxon>
        <taxon>Roseobacteraceae</taxon>
        <taxon>Maritimibacter</taxon>
    </lineage>
</organism>
<feature type="signal peptide" evidence="2">
    <location>
        <begin position="1"/>
        <end position="23"/>
    </location>
</feature>